<dbReference type="Gene3D" id="1.10.287.130">
    <property type="match status" value="1"/>
</dbReference>
<evidence type="ECO:0000256" key="1">
    <source>
        <dbReference type="ARBA" id="ARBA00000085"/>
    </source>
</evidence>
<dbReference type="SMART" id="SM00387">
    <property type="entry name" value="HATPase_c"/>
    <property type="match status" value="1"/>
</dbReference>
<dbReference type="InterPro" id="IPR011123">
    <property type="entry name" value="Y_Y_Y"/>
</dbReference>
<dbReference type="InterPro" id="IPR036097">
    <property type="entry name" value="HisK_dim/P_sf"/>
</dbReference>
<evidence type="ECO:0000313" key="7">
    <source>
        <dbReference type="EMBL" id="SKC73224.1"/>
    </source>
</evidence>
<dbReference type="Proteomes" id="UP000190961">
    <property type="component" value="Unassembled WGS sequence"/>
</dbReference>
<dbReference type="InterPro" id="IPR003594">
    <property type="entry name" value="HATPase_dom"/>
</dbReference>
<dbReference type="Gene3D" id="2.130.10.10">
    <property type="entry name" value="YVTN repeat-like/Quinoprotein amine dehydrogenase"/>
    <property type="match status" value="2"/>
</dbReference>
<protein>
    <recommendedName>
        <fullName evidence="2">histidine kinase</fullName>
        <ecNumber evidence="2">2.7.13.3</ecNumber>
    </recommendedName>
</protein>
<dbReference type="CDD" id="cd00146">
    <property type="entry name" value="PKD"/>
    <property type="match status" value="1"/>
</dbReference>
<evidence type="ECO:0000256" key="5">
    <source>
        <dbReference type="SAM" id="Phobius"/>
    </source>
</evidence>
<evidence type="ECO:0000259" key="6">
    <source>
        <dbReference type="PROSITE" id="PS50109"/>
    </source>
</evidence>
<keyword evidence="8" id="KW-1185">Reference proteome</keyword>
<feature type="domain" description="Histidine kinase" evidence="6">
    <location>
        <begin position="965"/>
        <end position="1179"/>
    </location>
</feature>
<dbReference type="InterPro" id="IPR005467">
    <property type="entry name" value="His_kinase_dom"/>
</dbReference>
<keyword evidence="4" id="KW-0175">Coiled coil</keyword>
<dbReference type="InterPro" id="IPR011110">
    <property type="entry name" value="Reg_prop"/>
</dbReference>
<dbReference type="PANTHER" id="PTHR43547:SF2">
    <property type="entry name" value="HYBRID SIGNAL TRANSDUCTION HISTIDINE KINASE C"/>
    <property type="match status" value="1"/>
</dbReference>
<dbReference type="Pfam" id="PF02518">
    <property type="entry name" value="HATPase_c"/>
    <property type="match status" value="1"/>
</dbReference>
<proteinExistence type="predicted"/>
<dbReference type="InterPro" id="IPR036890">
    <property type="entry name" value="HATPase_C_sf"/>
</dbReference>
<organism evidence="7 8">
    <name type="scientific">Ohtaekwangia koreensis</name>
    <dbReference type="NCBI Taxonomy" id="688867"/>
    <lineage>
        <taxon>Bacteria</taxon>
        <taxon>Pseudomonadati</taxon>
        <taxon>Bacteroidota</taxon>
        <taxon>Cytophagia</taxon>
        <taxon>Cytophagales</taxon>
        <taxon>Fulvivirgaceae</taxon>
        <taxon>Ohtaekwangia</taxon>
    </lineage>
</organism>
<dbReference type="GO" id="GO:0000155">
    <property type="term" value="F:phosphorelay sensor kinase activity"/>
    <property type="evidence" value="ECO:0007669"/>
    <property type="project" value="InterPro"/>
</dbReference>
<dbReference type="InterPro" id="IPR004358">
    <property type="entry name" value="Sig_transdc_His_kin-like_C"/>
</dbReference>
<dbReference type="Gene3D" id="2.60.40.10">
    <property type="entry name" value="Immunoglobulins"/>
    <property type="match status" value="1"/>
</dbReference>
<reference evidence="7 8" key="1">
    <citation type="submission" date="2017-02" db="EMBL/GenBank/DDBJ databases">
        <authorList>
            <person name="Peterson S.W."/>
        </authorList>
    </citation>
    <scope>NUCLEOTIDE SEQUENCE [LARGE SCALE GENOMIC DNA]</scope>
    <source>
        <strain evidence="7 8">DSM 25262</strain>
    </source>
</reference>
<dbReference type="InterPro" id="IPR015943">
    <property type="entry name" value="WD40/YVTN_repeat-like_dom_sf"/>
</dbReference>
<dbReference type="CDD" id="cd00075">
    <property type="entry name" value="HATPase"/>
    <property type="match status" value="1"/>
</dbReference>
<dbReference type="PROSITE" id="PS50109">
    <property type="entry name" value="HIS_KIN"/>
    <property type="match status" value="1"/>
</dbReference>
<dbReference type="Pfam" id="PF07495">
    <property type="entry name" value="Y_Y_Y"/>
    <property type="match status" value="1"/>
</dbReference>
<dbReference type="SUPFAM" id="SSF63829">
    <property type="entry name" value="Calcium-dependent phosphotriesterase"/>
    <property type="match status" value="3"/>
</dbReference>
<dbReference type="EMBL" id="FUZU01000002">
    <property type="protein sequence ID" value="SKC73224.1"/>
    <property type="molecule type" value="Genomic_DNA"/>
</dbReference>
<dbReference type="SUPFAM" id="SSF55874">
    <property type="entry name" value="ATPase domain of HSP90 chaperone/DNA topoisomerase II/histidine kinase"/>
    <property type="match status" value="1"/>
</dbReference>
<feature type="coiled-coil region" evidence="4">
    <location>
        <begin position="857"/>
        <end position="933"/>
    </location>
</feature>
<dbReference type="EC" id="2.7.13.3" evidence="2"/>
<dbReference type="Pfam" id="PF07494">
    <property type="entry name" value="Reg_prop"/>
    <property type="match status" value="7"/>
</dbReference>
<keyword evidence="3" id="KW-0597">Phosphoprotein</keyword>
<keyword evidence="5" id="KW-1133">Transmembrane helix</keyword>
<name>A0A1T5LBF8_9BACT</name>
<evidence type="ECO:0000256" key="3">
    <source>
        <dbReference type="ARBA" id="ARBA00022553"/>
    </source>
</evidence>
<keyword evidence="5" id="KW-0472">Membrane</keyword>
<dbReference type="PRINTS" id="PR00344">
    <property type="entry name" value="BCTRLSENSOR"/>
</dbReference>
<dbReference type="PANTHER" id="PTHR43547">
    <property type="entry name" value="TWO-COMPONENT HISTIDINE KINASE"/>
    <property type="match status" value="1"/>
</dbReference>
<feature type="transmembrane region" description="Helical" evidence="5">
    <location>
        <begin position="828"/>
        <end position="848"/>
    </location>
</feature>
<dbReference type="InterPro" id="IPR013783">
    <property type="entry name" value="Ig-like_fold"/>
</dbReference>
<accession>A0A1T5LBF8</accession>
<comment type="catalytic activity">
    <reaction evidence="1">
        <text>ATP + protein L-histidine = ADP + protein N-phospho-L-histidine.</text>
        <dbReference type="EC" id="2.7.13.3"/>
    </reaction>
</comment>
<dbReference type="FunFam" id="2.60.40.10:FF:000791">
    <property type="entry name" value="Two-component system sensor histidine kinase/response regulator"/>
    <property type="match status" value="1"/>
</dbReference>
<evidence type="ECO:0000256" key="4">
    <source>
        <dbReference type="SAM" id="Coils"/>
    </source>
</evidence>
<dbReference type="STRING" id="688867.SAMN05660236_2878"/>
<evidence type="ECO:0000256" key="2">
    <source>
        <dbReference type="ARBA" id="ARBA00012438"/>
    </source>
</evidence>
<keyword evidence="5" id="KW-0812">Transmembrane</keyword>
<dbReference type="AlphaFoldDB" id="A0A1T5LBF8"/>
<evidence type="ECO:0000313" key="8">
    <source>
        <dbReference type="Proteomes" id="UP000190961"/>
    </source>
</evidence>
<sequence length="1187" mass="135625">MRIKILSRAEQTQAITTIYANCMKSLFCVIVVVLLCSFVQKEPESKIVKYTTRNGLPLKVINSITQDKQGFMWFAAEDGIARFDGYIFKIFKNDPDDSLSLSHNYVFSIFTDREGIIWAATRKGVNRFDSKTERFIHYQHDPKNKNSLVGNDVSYISESPTGNLWVSSWAAGFTYIDKKKSKLIQYSQYNLPGLSSVRVVSIYEDIEGLLWVGSLDGGLDIFKTKDGIVSQKVKSLRHDTMSALHNVRCIRPDHFGNVWIGTIDGLVFFNRKQQTFQLLNTENSALKGNVIRSLQEDSHGNLWIGVEDKGLHKISLSNPNDTSPVNFKVEPVTGSDEYGVYKLTIHSIYEDRDKNIWLATNGEGAQMISGVKEKFMRIEVKLSEKSDRMYTRFWGMCSDEEKNLWLGSDGNGLYKYSSNGTLLKHYDVDGKKGSLTDRAILCAFRDHTNTLWFGTYSQGLFRYNKKTDSFTNYKHDPNDPKSLGRNDVRVIFEDSKHNLWVGTNWGGLNLLDQNTGTFTKYTIANSTISSGDIRAIVEDKQGGLWLGCSKGGVNYFDPEKKTFTQYFNDPESKNDLSGNMIYALHFDKRGRMWIGTEGAGLLIYDSAQHKLHQIGEKDGLFSSTIFAIQQDAIGNIWISSNTGITKWDKKEKKFYNYDASDGLQNGQFNSCSFLYDKPLGLMAFAGTEGVTLFHPEQIKSSSQHPVISITKFELFNKPVEINTTDEDAVLKLSISQTDAITLRYDQSVFTFEFAALNYTLPEKIQYAYKMENFDKNWNYVGSSRTATYTNLDPGNYIFRVKASNTDGVWNEQSASIVIHIIPPWWRTWWFRIVTILVLAGIGVGYYKIRVRTIKEQNRKLEHTVLEKTKELQSANEELVLREEEIKAQNEDLSLQNEELTQRQEEIATQRDLLAEQNQRLEDAWKTIEQQNKEILLHNRSLDLEIKERTHELVEYNQQLEQFAFITAHNLRAPVARILGLGKVLELIRQDPTEVKLIVDKLIFTTEELDTVVKDVSTVLEIRKNKTYVVGKLNFEEELAIIKENLEHEITETRAEIIDDFSEANVIHTAKPYLDSILINLIHNAIKYRDVNRRLSIHVKTGVTDGYICLTIRDNGLGIDLDLHKKNMFNLYKRFHTHVEGKGMGLYLVKAQVVALGGKIEVESEVNVGTTFKVFLKNNEPAMNRVLS</sequence>
<dbReference type="Gene3D" id="3.30.565.10">
    <property type="entry name" value="Histidine kinase-like ATPase, C-terminal domain"/>
    <property type="match status" value="1"/>
</dbReference>
<gene>
    <name evidence="7" type="ORF">SAMN05660236_2878</name>
</gene>
<dbReference type="SUPFAM" id="SSF47384">
    <property type="entry name" value="Homodimeric domain of signal transducing histidine kinase"/>
    <property type="match status" value="1"/>
</dbReference>